<dbReference type="Proteomes" id="UP000689195">
    <property type="component" value="Unassembled WGS sequence"/>
</dbReference>
<dbReference type="PANTHER" id="PTHR48134">
    <property type="entry name" value="GLYCOPROTEIN 96-92-RELATED-RELATED"/>
    <property type="match status" value="1"/>
</dbReference>
<accession>A0A8S1T0A3</accession>
<dbReference type="PANTHER" id="PTHR48134:SF2">
    <property type="entry name" value="OS04G0609100 PROTEIN"/>
    <property type="match status" value="1"/>
</dbReference>
<evidence type="ECO:0000313" key="4">
    <source>
        <dbReference type="Proteomes" id="UP000689195"/>
    </source>
</evidence>
<feature type="compositionally biased region" description="Basic and acidic residues" evidence="2">
    <location>
        <begin position="830"/>
        <end position="887"/>
    </location>
</feature>
<feature type="compositionally biased region" description="Low complexity" evidence="2">
    <location>
        <begin position="1024"/>
        <end position="1043"/>
    </location>
</feature>
<keyword evidence="1" id="KW-0175">Coiled coil</keyword>
<proteinExistence type="predicted"/>
<feature type="coiled-coil region" evidence="1">
    <location>
        <begin position="229"/>
        <end position="265"/>
    </location>
</feature>
<name>A0A8S1T0A3_9CILI</name>
<feature type="region of interest" description="Disordered" evidence="2">
    <location>
        <begin position="590"/>
        <end position="609"/>
    </location>
</feature>
<keyword evidence="4" id="KW-1185">Reference proteome</keyword>
<organism evidence="3 4">
    <name type="scientific">Paramecium pentaurelia</name>
    <dbReference type="NCBI Taxonomy" id="43138"/>
    <lineage>
        <taxon>Eukaryota</taxon>
        <taxon>Sar</taxon>
        <taxon>Alveolata</taxon>
        <taxon>Ciliophora</taxon>
        <taxon>Intramacronucleata</taxon>
        <taxon>Oligohymenophorea</taxon>
        <taxon>Peniculida</taxon>
        <taxon>Parameciidae</taxon>
        <taxon>Paramecium</taxon>
    </lineage>
</organism>
<feature type="compositionally biased region" description="Polar residues" evidence="2">
    <location>
        <begin position="590"/>
        <end position="606"/>
    </location>
</feature>
<dbReference type="AlphaFoldDB" id="A0A8S1T0A3"/>
<feature type="region of interest" description="Disordered" evidence="2">
    <location>
        <begin position="999"/>
        <end position="1043"/>
    </location>
</feature>
<dbReference type="EMBL" id="CAJJDO010000013">
    <property type="protein sequence ID" value="CAD8144414.1"/>
    <property type="molecule type" value="Genomic_DNA"/>
</dbReference>
<comment type="caution">
    <text evidence="3">The sequence shown here is derived from an EMBL/GenBank/DDBJ whole genome shotgun (WGS) entry which is preliminary data.</text>
</comment>
<sequence>MIFWIDNTSIYDCRTYSLIKPQQYDVAIILDYIKMEQQQNRIDIKEKLPKLLKTLALLLIIHNKNDIFRLLQILASKDFNYTKIFNDFMNNPAASWYIDQMKVEPVQMIMHQYIQGEYKFLEGLFQKIITSYEQYLQKLKSGQGTSELNQLADLQSNQNQISSNKKKSKLQKNQKQENQINKIQVSQVQIEKPNNLIKTSADEIKSNQDYKIQNQSTNTEQSQKQNTEVIQQQQQINKEKKLITQIEIEDKLQFQEDQNEQHKQQSVQQQLSQNQQVILNQKYQSNQENPKGSYFSEQQKISLESVFKDDLPDQKMFEIVKISSDKSMQKQTQLHDKQLEKLTEKSEKIINTEQKVTINSNNVPEPDKFNQFIDILNDKEQQEFEFSEDTELIKLYDLLKEKCQQIECWSNFQDRCLKAMSDKELEMIMFEKLPILMKRWAIITKKNVTEMEIKLNQMPIQETKSILIDNINSQELIKEIHIAQQKLENFQKADEQSLNQNQKNEIKNLYENQQIQIQKQQNYSDFINKENNSIISKLDENKFINQNQLLYNEIQEVIPCEIINIDDEIFKSQQGESKKGQLSKVIKTASNRLNSETSKQKQQQNENVDKQIKQLESQLQSHSEKQSNIICIESSNDENISNKKMQQPTIQQQQADDCIIIQKQNIVCPNIQSGINQINDDIDNLFEDNNDIFSPDSIVSSQSILISDQSSIKFNENQTNKKQFDSKEQLNQQSNKDILKVQEKNIKEQRDEEYKSKEKKYSESDIDIKEKQKHKNKKRQHSKQNSENKKTKSRRKESKNDKKEKTRAKSSQQYKEKEKSKDIKKRKSSEKKSDKDIFKTIQAEKEAKERQKEEQKKKEKEKIHQENIKKAEQRLQRMRSDEIEYQKEYNYLEQQSKLKEMKEREQKQQQQYHNKKYQQINQQSQQNYKNGNLIQEQNQKLKSLERQIQDQQYENIESKLKNNNQQNLQKMQEGQPYGYRSQQINQGHEKSMVYQNEQNNQWDSQRNQKSHQKNYNQNDRHQRTQNQNNQEQINVQQNQQQRQNSYAFPLEQYGIQEFLTKKDQTFQKNIQKQIINPVQYDLEQVQSPYQKQRNFRKYQQQQQYPQQQQQQQFQQQQQQQSFQQQQYQFSQQQQFFNNQKPSDKKFRNNQSPQQGYYMQKQHYQNQQEPHIKKQRKYNPYHEQFANNQNFNQNSRPPSNMNDQLYSYQDEMNNRQSPYKNPSSFCNSPINSSNQPSKQQMFEFFCQMFYDKFQQTE</sequence>
<reference evidence="3" key="1">
    <citation type="submission" date="2021-01" db="EMBL/GenBank/DDBJ databases">
        <authorList>
            <consortium name="Genoscope - CEA"/>
            <person name="William W."/>
        </authorList>
    </citation>
    <scope>NUCLEOTIDE SEQUENCE</scope>
</reference>
<feature type="compositionally biased region" description="Basic and acidic residues" evidence="2">
    <location>
        <begin position="896"/>
        <end position="907"/>
    </location>
</feature>
<feature type="compositionally biased region" description="Low complexity" evidence="2">
    <location>
        <begin position="908"/>
        <end position="920"/>
    </location>
</feature>
<feature type="region of interest" description="Disordered" evidence="2">
    <location>
        <begin position="156"/>
        <end position="178"/>
    </location>
</feature>
<feature type="compositionally biased region" description="Basic and acidic residues" evidence="2">
    <location>
        <begin position="737"/>
        <end position="770"/>
    </location>
</feature>
<evidence type="ECO:0000313" key="3">
    <source>
        <dbReference type="EMBL" id="CAD8144414.1"/>
    </source>
</evidence>
<dbReference type="OrthoDB" id="310961at2759"/>
<feature type="region of interest" description="Disordered" evidence="2">
    <location>
        <begin position="718"/>
        <end position="920"/>
    </location>
</feature>
<feature type="compositionally biased region" description="Basic residues" evidence="2">
    <location>
        <begin position="771"/>
        <end position="782"/>
    </location>
</feature>
<protein>
    <submittedName>
        <fullName evidence="3">Uncharacterized protein</fullName>
    </submittedName>
</protein>
<gene>
    <name evidence="3" type="ORF">PPENT_87.1.T0130217</name>
</gene>
<evidence type="ECO:0000256" key="2">
    <source>
        <dbReference type="SAM" id="MobiDB-lite"/>
    </source>
</evidence>
<feature type="coiled-coil region" evidence="1">
    <location>
        <begin position="473"/>
        <end position="512"/>
    </location>
</feature>
<evidence type="ECO:0000256" key="1">
    <source>
        <dbReference type="SAM" id="Coils"/>
    </source>
</evidence>